<sequence length="107" mass="12482">MRANFDLGVFQEMIFLAIIRHDLPFQFVKYEGIRAAFRCIHKGIILVSRNIAKDYILMIHKREKGRIRELLHSIPGRISLTLDLLTSVCTDGYISLTAHFVDCDWKF</sequence>
<dbReference type="AlphaFoldDB" id="A0A2G5E5W3"/>
<dbReference type="Proteomes" id="UP000230069">
    <property type="component" value="Unassembled WGS sequence"/>
</dbReference>
<dbReference type="InParanoid" id="A0A2G5E5W3"/>
<dbReference type="STRING" id="218851.A0A2G5E5W3"/>
<reference evidence="1 2" key="1">
    <citation type="submission" date="2017-09" db="EMBL/GenBank/DDBJ databases">
        <title>WGS assembly of Aquilegia coerulea Goldsmith.</title>
        <authorList>
            <person name="Hodges S."/>
            <person name="Kramer E."/>
            <person name="Nordborg M."/>
            <person name="Tomkins J."/>
            <person name="Borevitz J."/>
            <person name="Derieg N."/>
            <person name="Yan J."/>
            <person name="Mihaltcheva S."/>
            <person name="Hayes R.D."/>
            <person name="Rokhsar D."/>
        </authorList>
    </citation>
    <scope>NUCLEOTIDE SEQUENCE [LARGE SCALE GENOMIC DNA]</scope>
    <source>
        <strain evidence="2">cv. Goldsmith</strain>
    </source>
</reference>
<dbReference type="EMBL" id="KZ305028">
    <property type="protein sequence ID" value="PIA50927.1"/>
    <property type="molecule type" value="Genomic_DNA"/>
</dbReference>
<dbReference type="OrthoDB" id="1873329at2759"/>
<evidence type="ECO:0000313" key="2">
    <source>
        <dbReference type="Proteomes" id="UP000230069"/>
    </source>
</evidence>
<protein>
    <submittedName>
        <fullName evidence="1">Uncharacterized protein</fullName>
    </submittedName>
</protein>
<dbReference type="PANTHER" id="PTHR46481">
    <property type="entry name" value="ZINC FINGER BED DOMAIN-CONTAINING PROTEIN 4"/>
    <property type="match status" value="1"/>
</dbReference>
<gene>
    <name evidence="1" type="ORF">AQUCO_01100028v1</name>
</gene>
<keyword evidence="2" id="KW-1185">Reference proteome</keyword>
<name>A0A2G5E5W3_AQUCA</name>
<dbReference type="PANTHER" id="PTHR46481:SF6">
    <property type="entry name" value="ZINC FINGER BED DOMAIN-CONTAINING PROTEIN RICESLEEPER 2-LIKE"/>
    <property type="match status" value="1"/>
</dbReference>
<organism evidence="1 2">
    <name type="scientific">Aquilegia coerulea</name>
    <name type="common">Rocky mountain columbine</name>
    <dbReference type="NCBI Taxonomy" id="218851"/>
    <lineage>
        <taxon>Eukaryota</taxon>
        <taxon>Viridiplantae</taxon>
        <taxon>Streptophyta</taxon>
        <taxon>Embryophyta</taxon>
        <taxon>Tracheophyta</taxon>
        <taxon>Spermatophyta</taxon>
        <taxon>Magnoliopsida</taxon>
        <taxon>Ranunculales</taxon>
        <taxon>Ranunculaceae</taxon>
        <taxon>Thalictroideae</taxon>
        <taxon>Aquilegia</taxon>
    </lineage>
</organism>
<evidence type="ECO:0000313" key="1">
    <source>
        <dbReference type="EMBL" id="PIA50927.1"/>
    </source>
</evidence>
<accession>A0A2G5E5W3</accession>
<proteinExistence type="predicted"/>
<dbReference type="InterPro" id="IPR052035">
    <property type="entry name" value="ZnF_BED_domain_contain"/>
</dbReference>